<keyword evidence="8" id="KW-0732">Signal</keyword>
<keyword evidence="7" id="KW-1133">Transmembrane helix</keyword>
<keyword evidence="7" id="KW-0812">Transmembrane</keyword>
<sequence length="658" mass="74391">MWFLRFLCFVLILPFGFAENKKPHIIVIVADDMGFNDVGFHGSNEIPTPNIDALAYNGVILNSHYTQALCTPSRSAFLTGKYPIHLGMQHLVILEPEPWGLPLNETLLPQHLKRNGYATHAIGKWHLGFFKKEYTPTYRGFDTHFGYWQGLQDYYQHTVHATYGDEYGYDMRRNMTVDWSAQGKYSTDLFTSEAIKLIKEHDSNQPMFMYFAHLAPHSGNDDNPLQAPDEEIAKFGYIADPERRIYAAMVSLLDQSIGKVVTALREKHMLENSIILFMSDNGAQPEGIHANHGSNYPLRGVKNSPWEGGNRCVAAVWSPLIKKPQRVSNKLMHISDWLPTFYSAAGLNKTELGDIDGIDMWQAISEDAPGSRTEMLYNIDPVYSYASIRKGDWKYINGSTSKKNDGWKGSSGRSELYKYDEKSVLSSKVAVAVAGMITSKQIQEKYSNDQHKVNESASTFKFLDSNVISQIRKEATVNCGHPNIEEMQDKHICDPFVSPCLFNLKDDPCERINLAADKQSTMINLEMLLQQYKRGAVDPINVPADPLANPNLYNNTWVNWKDYEVTKKKISYKVLSPLAIGLISAACVAFLIVIVTLLAFTTKKAKSINGSIYNEYEQGNCEENIVDDDIKIKCNDQAFEHKEKLKTGSFKEPLKIIE</sequence>
<dbReference type="STRING" id="224129.A0A1W4XG67"/>
<keyword evidence="7" id="KW-0472">Membrane</keyword>
<dbReference type="InterPro" id="IPR017850">
    <property type="entry name" value="Alkaline_phosphatase_core_sf"/>
</dbReference>
<evidence type="ECO:0000256" key="1">
    <source>
        <dbReference type="ARBA" id="ARBA00001913"/>
    </source>
</evidence>
<proteinExistence type="inferred from homology"/>
<dbReference type="Gene3D" id="3.30.1120.10">
    <property type="match status" value="1"/>
</dbReference>
<dbReference type="AlphaFoldDB" id="A0A1W4XG67"/>
<dbReference type="PROSITE" id="PS00523">
    <property type="entry name" value="SULFATASE_1"/>
    <property type="match status" value="1"/>
</dbReference>
<keyword evidence="5" id="KW-0106">Calcium</keyword>
<dbReference type="GO" id="GO:0046872">
    <property type="term" value="F:metal ion binding"/>
    <property type="evidence" value="ECO:0007669"/>
    <property type="project" value="UniProtKB-KW"/>
</dbReference>
<comment type="cofactor">
    <cofactor evidence="1">
        <name>Ca(2+)</name>
        <dbReference type="ChEBI" id="CHEBI:29108"/>
    </cofactor>
</comment>
<gene>
    <name evidence="11" type="primary">LOC108741453</name>
</gene>
<evidence type="ECO:0000256" key="5">
    <source>
        <dbReference type="ARBA" id="ARBA00022837"/>
    </source>
</evidence>
<evidence type="ECO:0000256" key="4">
    <source>
        <dbReference type="ARBA" id="ARBA00022801"/>
    </source>
</evidence>
<dbReference type="RefSeq" id="XP_018331772.1">
    <property type="nucleotide sequence ID" value="XM_018476270.2"/>
</dbReference>
<dbReference type="PROSITE" id="PS00149">
    <property type="entry name" value="SULFATASE_2"/>
    <property type="match status" value="1"/>
</dbReference>
<dbReference type="Gene3D" id="3.40.720.10">
    <property type="entry name" value="Alkaline Phosphatase, subunit A"/>
    <property type="match status" value="1"/>
</dbReference>
<dbReference type="SUPFAM" id="SSF53649">
    <property type="entry name" value="Alkaline phosphatase-like"/>
    <property type="match status" value="1"/>
</dbReference>
<protein>
    <submittedName>
        <fullName evidence="11">Arylsulfatase B isoform X1</fullName>
    </submittedName>
</protein>
<organism evidence="10 11">
    <name type="scientific">Agrilus planipennis</name>
    <name type="common">Emerald ash borer</name>
    <name type="synonym">Agrilus marcopoli</name>
    <dbReference type="NCBI Taxonomy" id="224129"/>
    <lineage>
        <taxon>Eukaryota</taxon>
        <taxon>Metazoa</taxon>
        <taxon>Ecdysozoa</taxon>
        <taxon>Arthropoda</taxon>
        <taxon>Hexapoda</taxon>
        <taxon>Insecta</taxon>
        <taxon>Pterygota</taxon>
        <taxon>Neoptera</taxon>
        <taxon>Endopterygota</taxon>
        <taxon>Coleoptera</taxon>
        <taxon>Polyphaga</taxon>
        <taxon>Elateriformia</taxon>
        <taxon>Buprestoidea</taxon>
        <taxon>Buprestidae</taxon>
        <taxon>Agrilinae</taxon>
        <taxon>Agrilus</taxon>
    </lineage>
</organism>
<dbReference type="OrthoDB" id="103349at2759"/>
<dbReference type="Proteomes" id="UP000192223">
    <property type="component" value="Unplaced"/>
</dbReference>
<name>A0A1W4XG67_AGRPL</name>
<comment type="similarity">
    <text evidence="2">Belongs to the sulfatase family.</text>
</comment>
<keyword evidence="10" id="KW-1185">Reference proteome</keyword>
<evidence type="ECO:0000256" key="8">
    <source>
        <dbReference type="SAM" id="SignalP"/>
    </source>
</evidence>
<dbReference type="PANTHER" id="PTHR10342:SF264">
    <property type="entry name" value="MIP05773P-RELATED"/>
    <property type="match status" value="1"/>
</dbReference>
<dbReference type="InterPro" id="IPR047115">
    <property type="entry name" value="ARSB"/>
</dbReference>
<feature type="chain" id="PRO_5010724557" evidence="8">
    <location>
        <begin position="19"/>
        <end position="658"/>
    </location>
</feature>
<evidence type="ECO:0000259" key="9">
    <source>
        <dbReference type="Pfam" id="PF00884"/>
    </source>
</evidence>
<evidence type="ECO:0000256" key="6">
    <source>
        <dbReference type="ARBA" id="ARBA00023180"/>
    </source>
</evidence>
<dbReference type="GO" id="GO:0008484">
    <property type="term" value="F:sulfuric ester hydrolase activity"/>
    <property type="evidence" value="ECO:0007669"/>
    <property type="project" value="InterPro"/>
</dbReference>
<feature type="signal peptide" evidence="8">
    <location>
        <begin position="1"/>
        <end position="18"/>
    </location>
</feature>
<accession>A0A1W4XG67</accession>
<dbReference type="GeneID" id="108741453"/>
<evidence type="ECO:0000313" key="10">
    <source>
        <dbReference type="Proteomes" id="UP000192223"/>
    </source>
</evidence>
<reference evidence="11" key="1">
    <citation type="submission" date="2025-08" db="UniProtKB">
        <authorList>
            <consortium name="RefSeq"/>
        </authorList>
    </citation>
    <scope>IDENTIFICATION</scope>
    <source>
        <tissue evidence="11">Entire body</tissue>
    </source>
</reference>
<dbReference type="InterPro" id="IPR000917">
    <property type="entry name" value="Sulfatase_N"/>
</dbReference>
<dbReference type="InParanoid" id="A0A1W4XG67"/>
<dbReference type="KEGG" id="apln:108741453"/>
<feature type="transmembrane region" description="Helical" evidence="7">
    <location>
        <begin position="578"/>
        <end position="600"/>
    </location>
</feature>
<evidence type="ECO:0000313" key="11">
    <source>
        <dbReference type="RefSeq" id="XP_018331772.1"/>
    </source>
</evidence>
<feature type="domain" description="Sulfatase N-terminal" evidence="9">
    <location>
        <begin position="23"/>
        <end position="346"/>
    </location>
</feature>
<evidence type="ECO:0000256" key="7">
    <source>
        <dbReference type="SAM" id="Phobius"/>
    </source>
</evidence>
<dbReference type="PANTHER" id="PTHR10342">
    <property type="entry name" value="ARYLSULFATASE"/>
    <property type="match status" value="1"/>
</dbReference>
<keyword evidence="4" id="KW-0378">Hydrolase</keyword>
<keyword evidence="6" id="KW-0325">Glycoprotein</keyword>
<dbReference type="CDD" id="cd16029">
    <property type="entry name" value="4-S"/>
    <property type="match status" value="1"/>
</dbReference>
<dbReference type="InterPro" id="IPR024607">
    <property type="entry name" value="Sulfatase_CS"/>
</dbReference>
<evidence type="ECO:0000256" key="3">
    <source>
        <dbReference type="ARBA" id="ARBA00022723"/>
    </source>
</evidence>
<dbReference type="Pfam" id="PF00884">
    <property type="entry name" value="Sulfatase"/>
    <property type="match status" value="1"/>
</dbReference>
<evidence type="ECO:0000256" key="2">
    <source>
        <dbReference type="ARBA" id="ARBA00008779"/>
    </source>
</evidence>
<keyword evidence="3" id="KW-0479">Metal-binding</keyword>